<sequence>MVREGGRHPIRAGERSAPNAYGSLVRAAIETAVRMSHALTEANRTIVSLRKALWTRTVIGQVTGIIMAQRGLTADGAFEALARASQHRNVKLAELARTLVENPHSDRVL</sequence>
<dbReference type="EMBL" id="BSTJ01000004">
    <property type="protein sequence ID" value="GLY75299.1"/>
    <property type="molecule type" value="Genomic_DNA"/>
</dbReference>
<dbReference type="Gene3D" id="1.10.10.10">
    <property type="entry name" value="Winged helix-like DNA-binding domain superfamily/Winged helix DNA-binding domain"/>
    <property type="match status" value="1"/>
</dbReference>
<dbReference type="GO" id="GO:0003723">
    <property type="term" value="F:RNA binding"/>
    <property type="evidence" value="ECO:0007669"/>
    <property type="project" value="InterPro"/>
</dbReference>
<dbReference type="AlphaFoldDB" id="A0A9W6RGT1"/>
<dbReference type="InterPro" id="IPR036388">
    <property type="entry name" value="WH-like_DNA-bd_sf"/>
</dbReference>
<dbReference type="InterPro" id="IPR011006">
    <property type="entry name" value="CheY-like_superfamily"/>
</dbReference>
<evidence type="ECO:0000313" key="2">
    <source>
        <dbReference type="EMBL" id="GLY75299.1"/>
    </source>
</evidence>
<gene>
    <name evidence="2" type="ORF">Airi01_035660</name>
</gene>
<dbReference type="SMART" id="SM01012">
    <property type="entry name" value="ANTAR"/>
    <property type="match status" value="1"/>
</dbReference>
<name>A0A9W6RGT1_9ACTN</name>
<dbReference type="InterPro" id="IPR005561">
    <property type="entry name" value="ANTAR"/>
</dbReference>
<feature type="domain" description="ANTAR" evidence="1">
    <location>
        <begin position="39"/>
        <end position="100"/>
    </location>
</feature>
<dbReference type="SUPFAM" id="SSF52172">
    <property type="entry name" value="CheY-like"/>
    <property type="match status" value="1"/>
</dbReference>
<comment type="caution">
    <text evidence="2">The sequence shown here is derived from an EMBL/GenBank/DDBJ whole genome shotgun (WGS) entry which is preliminary data.</text>
</comment>
<evidence type="ECO:0000259" key="1">
    <source>
        <dbReference type="PROSITE" id="PS50921"/>
    </source>
</evidence>
<dbReference type="PROSITE" id="PS50921">
    <property type="entry name" value="ANTAR"/>
    <property type="match status" value="1"/>
</dbReference>
<reference evidence="2" key="1">
    <citation type="submission" date="2023-03" db="EMBL/GenBank/DDBJ databases">
        <title>Actinoallomurus iriomotensis NBRC 103681.</title>
        <authorList>
            <person name="Ichikawa N."/>
            <person name="Sato H."/>
            <person name="Tonouchi N."/>
        </authorList>
    </citation>
    <scope>NUCLEOTIDE SEQUENCE</scope>
    <source>
        <strain evidence="2">NBRC 103681</strain>
    </source>
</reference>
<organism evidence="2 3">
    <name type="scientific">Actinoallomurus iriomotensis</name>
    <dbReference type="NCBI Taxonomy" id="478107"/>
    <lineage>
        <taxon>Bacteria</taxon>
        <taxon>Bacillati</taxon>
        <taxon>Actinomycetota</taxon>
        <taxon>Actinomycetes</taxon>
        <taxon>Streptosporangiales</taxon>
        <taxon>Thermomonosporaceae</taxon>
        <taxon>Actinoallomurus</taxon>
    </lineage>
</organism>
<proteinExistence type="predicted"/>
<dbReference type="Pfam" id="PF03861">
    <property type="entry name" value="ANTAR"/>
    <property type="match status" value="1"/>
</dbReference>
<accession>A0A9W6RGT1</accession>
<dbReference type="Proteomes" id="UP001165135">
    <property type="component" value="Unassembled WGS sequence"/>
</dbReference>
<protein>
    <recommendedName>
        <fullName evidence="1">ANTAR domain-containing protein</fullName>
    </recommendedName>
</protein>
<evidence type="ECO:0000313" key="3">
    <source>
        <dbReference type="Proteomes" id="UP001165135"/>
    </source>
</evidence>